<gene>
    <name evidence="9" type="ORF">RJT34_25515</name>
</gene>
<keyword evidence="10" id="KW-1185">Reference proteome</keyword>
<keyword evidence="7" id="KW-0325">Glycoprotein</keyword>
<feature type="signal peptide" evidence="8">
    <location>
        <begin position="1"/>
        <end position="22"/>
    </location>
</feature>
<comment type="subcellular location">
    <subcellularLocation>
        <location evidence="1">Membrane</location>
        <topology evidence="1">Single-pass type I membrane protein</topology>
    </subcellularLocation>
</comment>
<keyword evidence="4 8" id="KW-0732">Signal</keyword>
<evidence type="ECO:0000313" key="10">
    <source>
        <dbReference type="Proteomes" id="UP001359559"/>
    </source>
</evidence>
<sequence>MIAKRCLFGFLFYACLMPMAVSTKCPSPIECGYLGNFTFPFTSSQHPDCGILVIHGCDDYDSMANKSIKSDTMDHSDAETVVAVTDPSTTNSYPQGCSVLQLPTSNSHTLQSVPDNMRFFNILTADVSIEINLSPECSTCYDIHGGLCRLDGTGKFYCDLGKSPKTKVKVAAVASVAGALGILTVQSVPFSLVLDQCGARCVELVLLVSAEDGKNCPSSFRCNPSLIVPLPKAYHKYSNCSPYDIYYGPTNTETIPNFKWPTSLAPCSTIQVGIVSEPTTNNPFEFLSGELAIEVQLSDDCEKCLRHPRGQCQLDTKRKFYCVNESQRRGWLVKVTLGLALEMAGGRKNIKVDVDCSSEIYFPHWIYNRLEVNEKIDLHNIRNKSDDKTMRKMTIVGLWCIQTHPSARPSITKVVEMLEGEVELLQMPPKPFLSSPSTSPVHLSCETL</sequence>
<keyword evidence="3" id="KW-0812">Transmembrane</keyword>
<evidence type="ECO:0000256" key="7">
    <source>
        <dbReference type="ARBA" id="ARBA00023180"/>
    </source>
</evidence>
<feature type="chain" id="PRO_5042904922" evidence="8">
    <location>
        <begin position="23"/>
        <end position="448"/>
    </location>
</feature>
<keyword evidence="2" id="KW-0418">Kinase</keyword>
<protein>
    <submittedName>
        <fullName evidence="9">Uncharacterized protein</fullName>
    </submittedName>
</protein>
<dbReference type="EMBL" id="JAYKXN010000006">
    <property type="protein sequence ID" value="KAK7280451.1"/>
    <property type="molecule type" value="Genomic_DNA"/>
</dbReference>
<dbReference type="Gene3D" id="1.10.510.10">
    <property type="entry name" value="Transferase(Phosphotransferase) domain 1"/>
    <property type="match status" value="1"/>
</dbReference>
<dbReference type="GO" id="GO:0004674">
    <property type="term" value="F:protein serine/threonine kinase activity"/>
    <property type="evidence" value="ECO:0007669"/>
    <property type="project" value="UniProtKB-KW"/>
</dbReference>
<keyword evidence="2" id="KW-0723">Serine/threonine-protein kinase</keyword>
<evidence type="ECO:0000256" key="5">
    <source>
        <dbReference type="ARBA" id="ARBA00022989"/>
    </source>
</evidence>
<dbReference type="Proteomes" id="UP001359559">
    <property type="component" value="Unassembled WGS sequence"/>
</dbReference>
<dbReference type="InterPro" id="IPR045874">
    <property type="entry name" value="LRK10/LRL21-25-like"/>
</dbReference>
<evidence type="ECO:0000313" key="9">
    <source>
        <dbReference type="EMBL" id="KAK7280451.1"/>
    </source>
</evidence>
<reference evidence="9 10" key="1">
    <citation type="submission" date="2024-01" db="EMBL/GenBank/DDBJ databases">
        <title>The genomes of 5 underutilized Papilionoideae crops provide insights into root nodulation and disease resistance.</title>
        <authorList>
            <person name="Yuan L."/>
        </authorList>
    </citation>
    <scope>NUCLEOTIDE SEQUENCE [LARGE SCALE GENOMIC DNA]</scope>
    <source>
        <strain evidence="9">LY-2023</strain>
        <tissue evidence="9">Leaf</tissue>
    </source>
</reference>
<evidence type="ECO:0000256" key="3">
    <source>
        <dbReference type="ARBA" id="ARBA00022692"/>
    </source>
</evidence>
<accession>A0AAN9ILG1</accession>
<name>A0AAN9ILG1_CLITE</name>
<evidence type="ECO:0000256" key="8">
    <source>
        <dbReference type="SAM" id="SignalP"/>
    </source>
</evidence>
<evidence type="ECO:0000256" key="6">
    <source>
        <dbReference type="ARBA" id="ARBA00023136"/>
    </source>
</evidence>
<dbReference type="PANTHER" id="PTHR27009">
    <property type="entry name" value="RUST RESISTANCE KINASE LR10-RELATED"/>
    <property type="match status" value="1"/>
</dbReference>
<keyword evidence="5" id="KW-1133">Transmembrane helix</keyword>
<evidence type="ECO:0000256" key="1">
    <source>
        <dbReference type="ARBA" id="ARBA00004479"/>
    </source>
</evidence>
<organism evidence="9 10">
    <name type="scientific">Clitoria ternatea</name>
    <name type="common">Butterfly pea</name>
    <dbReference type="NCBI Taxonomy" id="43366"/>
    <lineage>
        <taxon>Eukaryota</taxon>
        <taxon>Viridiplantae</taxon>
        <taxon>Streptophyta</taxon>
        <taxon>Embryophyta</taxon>
        <taxon>Tracheophyta</taxon>
        <taxon>Spermatophyta</taxon>
        <taxon>Magnoliopsida</taxon>
        <taxon>eudicotyledons</taxon>
        <taxon>Gunneridae</taxon>
        <taxon>Pentapetalae</taxon>
        <taxon>rosids</taxon>
        <taxon>fabids</taxon>
        <taxon>Fabales</taxon>
        <taxon>Fabaceae</taxon>
        <taxon>Papilionoideae</taxon>
        <taxon>50 kb inversion clade</taxon>
        <taxon>NPAAA clade</taxon>
        <taxon>indigoferoid/millettioid clade</taxon>
        <taxon>Phaseoleae</taxon>
        <taxon>Clitoria</taxon>
    </lineage>
</organism>
<evidence type="ECO:0000256" key="2">
    <source>
        <dbReference type="ARBA" id="ARBA00022527"/>
    </source>
</evidence>
<comment type="caution">
    <text evidence="9">The sequence shown here is derived from an EMBL/GenBank/DDBJ whole genome shotgun (WGS) entry which is preliminary data.</text>
</comment>
<keyword evidence="6" id="KW-0472">Membrane</keyword>
<evidence type="ECO:0000256" key="4">
    <source>
        <dbReference type="ARBA" id="ARBA00022729"/>
    </source>
</evidence>
<keyword evidence="2" id="KW-0808">Transferase</keyword>
<dbReference type="GO" id="GO:0016020">
    <property type="term" value="C:membrane"/>
    <property type="evidence" value="ECO:0007669"/>
    <property type="project" value="UniProtKB-SubCell"/>
</dbReference>
<proteinExistence type="predicted"/>
<dbReference type="AlphaFoldDB" id="A0AAN9ILG1"/>